<proteinExistence type="predicted"/>
<sequence length="236" mass="27125">MADRQQPWTLYVHAKAKKFEFKLKATRPFFPNCKLFRFSLLLKLCPFLIKVKSKPQTSISCKHKSFKSKFIGILEKLRTKRAKNKSISAGKSSFSRTLRWLAEGPICVSSVVAGNLALLYQSISEKDITGIIIYTSITVLYLVSLFKNFIRRRKACHLLMILSVAMVGCTAMVHMKIHTAYSFKGYITEDVWKACNYAASSGYLYVLAQVIYRSFRIYGRHERHDIVRVINRGVLH</sequence>
<feature type="transmembrane region" description="Helical" evidence="1">
    <location>
        <begin position="158"/>
        <end position="177"/>
    </location>
</feature>
<feature type="transmembrane region" description="Helical" evidence="1">
    <location>
        <begin position="197"/>
        <end position="215"/>
    </location>
</feature>
<dbReference type="AlphaFoldDB" id="A0AA88VCZ2"/>
<keyword evidence="1" id="KW-1133">Transmembrane helix</keyword>
<feature type="transmembrane region" description="Helical" evidence="1">
    <location>
        <begin position="100"/>
        <end position="122"/>
    </location>
</feature>
<evidence type="ECO:0000313" key="2">
    <source>
        <dbReference type="EMBL" id="KAK3004730.1"/>
    </source>
</evidence>
<evidence type="ECO:0000256" key="1">
    <source>
        <dbReference type="SAM" id="Phobius"/>
    </source>
</evidence>
<keyword evidence="1" id="KW-0812">Transmembrane</keyword>
<feature type="transmembrane region" description="Helical" evidence="1">
    <location>
        <begin position="128"/>
        <end position="146"/>
    </location>
</feature>
<accession>A0AA88VCZ2</accession>
<organism evidence="2 3">
    <name type="scientific">Escallonia herrerae</name>
    <dbReference type="NCBI Taxonomy" id="1293975"/>
    <lineage>
        <taxon>Eukaryota</taxon>
        <taxon>Viridiplantae</taxon>
        <taxon>Streptophyta</taxon>
        <taxon>Embryophyta</taxon>
        <taxon>Tracheophyta</taxon>
        <taxon>Spermatophyta</taxon>
        <taxon>Magnoliopsida</taxon>
        <taxon>eudicotyledons</taxon>
        <taxon>Gunneridae</taxon>
        <taxon>Pentapetalae</taxon>
        <taxon>asterids</taxon>
        <taxon>campanulids</taxon>
        <taxon>Escalloniales</taxon>
        <taxon>Escalloniaceae</taxon>
        <taxon>Escallonia</taxon>
    </lineage>
</organism>
<keyword evidence="3" id="KW-1185">Reference proteome</keyword>
<gene>
    <name evidence="2" type="ORF">RJ639_018068</name>
</gene>
<dbReference type="EMBL" id="JAVXUP010002218">
    <property type="protein sequence ID" value="KAK3004730.1"/>
    <property type="molecule type" value="Genomic_DNA"/>
</dbReference>
<name>A0AA88VCZ2_9ASTE</name>
<protein>
    <submittedName>
        <fullName evidence="2">Uncharacterized protein</fullName>
    </submittedName>
</protein>
<dbReference type="Proteomes" id="UP001188597">
    <property type="component" value="Unassembled WGS sequence"/>
</dbReference>
<comment type="caution">
    <text evidence="2">The sequence shown here is derived from an EMBL/GenBank/DDBJ whole genome shotgun (WGS) entry which is preliminary data.</text>
</comment>
<evidence type="ECO:0000313" key="3">
    <source>
        <dbReference type="Proteomes" id="UP001188597"/>
    </source>
</evidence>
<keyword evidence="1" id="KW-0472">Membrane</keyword>
<reference evidence="2" key="1">
    <citation type="submission" date="2022-12" db="EMBL/GenBank/DDBJ databases">
        <title>Draft genome assemblies for two species of Escallonia (Escalloniales).</title>
        <authorList>
            <person name="Chanderbali A."/>
            <person name="Dervinis C."/>
            <person name="Anghel I."/>
            <person name="Soltis D."/>
            <person name="Soltis P."/>
            <person name="Zapata F."/>
        </authorList>
    </citation>
    <scope>NUCLEOTIDE SEQUENCE</scope>
    <source>
        <strain evidence="2">UCBG64.0493</strain>
        <tissue evidence="2">Leaf</tissue>
    </source>
</reference>